<dbReference type="EMBL" id="BJYV01000001">
    <property type="protein sequence ID" value="GEO19650.1"/>
    <property type="molecule type" value="Genomic_DNA"/>
</dbReference>
<reference evidence="2 3" key="1">
    <citation type="submission" date="2019-07" db="EMBL/GenBank/DDBJ databases">
        <title>Whole genome shotgun sequence of Cyclobacterium qasimii NBRC 106168.</title>
        <authorList>
            <person name="Hosoyama A."/>
            <person name="Uohara A."/>
            <person name="Ohji S."/>
            <person name="Ichikawa N."/>
        </authorList>
    </citation>
    <scope>NUCLEOTIDE SEQUENCE [LARGE SCALE GENOMIC DNA]</scope>
    <source>
        <strain evidence="2 3">NBRC 106168</strain>
    </source>
</reference>
<dbReference type="Pfam" id="PF10593">
    <property type="entry name" value="Z1"/>
    <property type="match status" value="1"/>
</dbReference>
<dbReference type="Proteomes" id="UP000321301">
    <property type="component" value="Unassembled WGS sequence"/>
</dbReference>
<gene>
    <name evidence="2" type="ORF">CQA01_01840</name>
</gene>
<comment type="caution">
    <text evidence="2">The sequence shown here is derived from an EMBL/GenBank/DDBJ whole genome shotgun (WGS) entry which is preliminary data.</text>
</comment>
<keyword evidence="3" id="KW-1185">Reference proteome</keyword>
<proteinExistence type="predicted"/>
<name>A0A512C666_9BACT</name>
<dbReference type="SUPFAM" id="SSF116734">
    <property type="entry name" value="DNA methylase specificity domain"/>
    <property type="match status" value="1"/>
</dbReference>
<sequence length="1291" mass="147492">MTDSTLLEQAQKICRNLLDLDLPETPEKIRSAIEKVVMILPGAAAAREHLYERLLTVTGVSQEAPRILDNDKLQPWVIDKWAENPENRKFWNRYKNYLTDEKKFAPKIISRLDELTNNILDRLADPDTHDQYDKRGLVVGHVQSGKTSNYIGLITKAADAGYKLIVVMAGIHNSLRSQTQLRIDEGFLGYDTETSRSFKSGTNRMGVGRFDPDVPAHSLTSSAPNGDFRQAVAETINLNLRGTDPVVVVIKKNNAVLKNLIKWISAKIGEDLNGDERIIKKIPLLLIDDEADNASINISHGGVSAINGSIRALLKLFQKSAYVGYTATPYANVFIPTPEDDSEEPKGLKVKVGNQEYPVGEDLFPRNFIINIPPPSNYIGPEKVFGIQREDKMYEEAREEEADDERASDPIHLYKLVRDYQPGDYFDSKEVTENIRSENSHFIPDRHRKDDTKPNDLPDSLKTAIKHFILACAARRVRGQVNVHNSMLIHVTRFVDWQNHIAGLVDEELSKYKNRIEFNQPAILEDFADIWLREFEPKTQEIINHPGVKDPDIKPVPWNEVKLHLLPAIMKIQLRAVHGSKLLGGLEPENIQALDYYDYQKKGLSVIAVGGNKLSRGLTLEGLTVSYYLRSSKMYDTLMQMGRWFGYRPGYLDLCRLFTSGELVSHYKHIAAATEEMRAEFDRMYLQRKTPREFGLKVRAHTGVLTITATNKFRYKKMMSFSFSGDLKETWQFDRHRKDLFQKNYQTTQTFLEKLGSPTGASNDSSHLQSQRFVWSLKNNSQEIIRFLLEYQSTQKSFSTRLLADYIKLQANAKYPKLTDWTVAIIENTKSRDENRVQYFNEETIGLSFRRDSSEPGSGTYDLVKAHIIGNFHEYIDLSDEQLEKALNETAEDRKKTGGNPDIVIHPNPLRIRTNRPETNGLLLIYLLNPVPNDRDEGYSDVPIVGLALSFPHIEHETKVIYAVNEVFQKELFDYPEELDNDEFADEEDESKAPSMVRNTMTRETFGDLLKEEASRNTMLNESELSGGVVPNYWNNPVINPVELRNLQNLIIPSEHAPSGPNMKPYYGADEIRQFYLNPESNNRIVNPGTQFLDIKASVVGLKESKYVMFSYSDGEAVFSDSCWVIRPSSLNAKYLTAVYNSTLFGAWVRVSGKQKKDTYYIEREVLENFPLISPELEDVQLFENLYDLLVAAARTEEKQGTGTMKSYYSNILDALVFCCYFGKSLESQMEILRHELHKLIPEQLPEGETLNRLAEENFGKLYHKKHPVREVLFYLSNQSKVSRIKAVFTS</sequence>
<evidence type="ECO:0000313" key="2">
    <source>
        <dbReference type="EMBL" id="GEO19650.1"/>
    </source>
</evidence>
<accession>A0A512C666</accession>
<evidence type="ECO:0000313" key="3">
    <source>
        <dbReference type="Proteomes" id="UP000321301"/>
    </source>
</evidence>
<evidence type="ECO:0000259" key="1">
    <source>
        <dbReference type="Pfam" id="PF10593"/>
    </source>
</evidence>
<dbReference type="RefSeq" id="WP_146946887.1">
    <property type="nucleotide sequence ID" value="NZ_BJYV01000001.1"/>
</dbReference>
<dbReference type="InterPro" id="IPR018310">
    <property type="entry name" value="Put_endonuclease_Z1-dom"/>
</dbReference>
<organism evidence="2 3">
    <name type="scientific">Cyclobacterium qasimii</name>
    <dbReference type="NCBI Taxonomy" id="1350429"/>
    <lineage>
        <taxon>Bacteria</taxon>
        <taxon>Pseudomonadati</taxon>
        <taxon>Bacteroidota</taxon>
        <taxon>Cytophagia</taxon>
        <taxon>Cytophagales</taxon>
        <taxon>Cyclobacteriaceae</taxon>
        <taxon>Cyclobacterium</taxon>
    </lineage>
</organism>
<feature type="domain" description="Putative endonuclease Z1" evidence="1">
    <location>
        <begin position="460"/>
        <end position="704"/>
    </location>
</feature>
<protein>
    <recommendedName>
        <fullName evidence="1">Putative endonuclease Z1 domain-containing protein</fullName>
    </recommendedName>
</protein>